<organism evidence="1 2">
    <name type="scientific">Cordyceps javanica</name>
    <dbReference type="NCBI Taxonomy" id="43265"/>
    <lineage>
        <taxon>Eukaryota</taxon>
        <taxon>Fungi</taxon>
        <taxon>Dikarya</taxon>
        <taxon>Ascomycota</taxon>
        <taxon>Pezizomycotina</taxon>
        <taxon>Sordariomycetes</taxon>
        <taxon>Hypocreomycetidae</taxon>
        <taxon>Hypocreales</taxon>
        <taxon>Cordycipitaceae</taxon>
        <taxon>Cordyceps</taxon>
    </lineage>
</organism>
<protein>
    <submittedName>
        <fullName evidence="1">Uncharacterized protein</fullName>
    </submittedName>
</protein>
<evidence type="ECO:0000313" key="2">
    <source>
        <dbReference type="Proteomes" id="UP000315783"/>
    </source>
</evidence>
<accession>A0A545V819</accession>
<gene>
    <name evidence="1" type="ORF">IF1G_03596</name>
</gene>
<keyword evidence="2" id="KW-1185">Reference proteome</keyword>
<dbReference type="AlphaFoldDB" id="A0A545V819"/>
<reference evidence="1 2" key="1">
    <citation type="journal article" date="2019" name="Appl. Microbiol. Biotechnol.">
        <title>Genome sequence of Isaria javanica and comparative genome analysis insights into family S53 peptidase evolution in fungal entomopathogens.</title>
        <authorList>
            <person name="Lin R."/>
            <person name="Zhang X."/>
            <person name="Xin B."/>
            <person name="Zou M."/>
            <person name="Gao Y."/>
            <person name="Qin F."/>
            <person name="Hu Q."/>
            <person name="Xie B."/>
            <person name="Cheng X."/>
        </authorList>
    </citation>
    <scope>NUCLEOTIDE SEQUENCE [LARGE SCALE GENOMIC DNA]</scope>
    <source>
        <strain evidence="1 2">IJ1G</strain>
    </source>
</reference>
<sequence length="147" mass="17218">MRKGGWGSRLACSRRDTSLVWAPLLFFELRHVVFPSEVINPTPISYEDIKRIRRGVQRQLVQASGTYRCRECKTHTMNDSKRKRVHMQPNSTSKDDLSNAFLARRTRERSRLACTWPLVTTRIRIRNGPNYSVRDRVVPDYPSCIIR</sequence>
<dbReference type="Proteomes" id="UP000315783">
    <property type="component" value="Unassembled WGS sequence"/>
</dbReference>
<evidence type="ECO:0000313" key="1">
    <source>
        <dbReference type="EMBL" id="TQV97853.1"/>
    </source>
</evidence>
<proteinExistence type="predicted"/>
<dbReference type="EMBL" id="SPUK01000004">
    <property type="protein sequence ID" value="TQV97853.1"/>
    <property type="molecule type" value="Genomic_DNA"/>
</dbReference>
<name>A0A545V819_9HYPO</name>
<comment type="caution">
    <text evidence="1">The sequence shown here is derived from an EMBL/GenBank/DDBJ whole genome shotgun (WGS) entry which is preliminary data.</text>
</comment>